<evidence type="ECO:0000256" key="1">
    <source>
        <dbReference type="SAM" id="MobiDB-lite"/>
    </source>
</evidence>
<name>A0A7J8YM91_GOSAI</name>
<reference evidence="2 3" key="1">
    <citation type="journal article" date="2019" name="Genome Biol. Evol.">
        <title>Insights into the evolution of the New World diploid cottons (Gossypium, subgenus Houzingenia) based on genome sequencing.</title>
        <authorList>
            <person name="Grover C.E."/>
            <person name="Arick M.A. 2nd"/>
            <person name="Thrash A."/>
            <person name="Conover J.L."/>
            <person name="Sanders W.S."/>
            <person name="Peterson D.G."/>
            <person name="Frelichowski J.E."/>
            <person name="Scheffler J.A."/>
            <person name="Scheffler B.E."/>
            <person name="Wendel J.F."/>
        </authorList>
    </citation>
    <scope>NUCLEOTIDE SEQUENCE [LARGE SCALE GENOMIC DNA]</scope>
    <source>
        <strain evidence="2">185</strain>
        <tissue evidence="2">Leaf</tissue>
    </source>
</reference>
<feature type="non-terminal residue" evidence="2">
    <location>
        <position position="1"/>
    </location>
</feature>
<evidence type="ECO:0000313" key="2">
    <source>
        <dbReference type="EMBL" id="MBA0700697.1"/>
    </source>
</evidence>
<feature type="compositionally biased region" description="Low complexity" evidence="1">
    <location>
        <begin position="93"/>
        <end position="108"/>
    </location>
</feature>
<evidence type="ECO:0000313" key="3">
    <source>
        <dbReference type="Proteomes" id="UP000593577"/>
    </source>
</evidence>
<protein>
    <submittedName>
        <fullName evidence="2">Uncharacterized protein</fullName>
    </submittedName>
</protein>
<gene>
    <name evidence="2" type="ORF">Goari_027187</name>
</gene>
<comment type="caution">
    <text evidence="2">The sequence shown here is derived from an EMBL/GenBank/DDBJ whole genome shotgun (WGS) entry which is preliminary data.</text>
</comment>
<dbReference type="EMBL" id="JABFAA010082954">
    <property type="protein sequence ID" value="MBA0700697.1"/>
    <property type="molecule type" value="Genomic_DNA"/>
</dbReference>
<organism evidence="2 3">
    <name type="scientific">Gossypium aridum</name>
    <name type="common">American cotton</name>
    <name type="synonym">Erioxylum aridum</name>
    <dbReference type="NCBI Taxonomy" id="34290"/>
    <lineage>
        <taxon>Eukaryota</taxon>
        <taxon>Viridiplantae</taxon>
        <taxon>Streptophyta</taxon>
        <taxon>Embryophyta</taxon>
        <taxon>Tracheophyta</taxon>
        <taxon>Spermatophyta</taxon>
        <taxon>Magnoliopsida</taxon>
        <taxon>eudicotyledons</taxon>
        <taxon>Gunneridae</taxon>
        <taxon>Pentapetalae</taxon>
        <taxon>rosids</taxon>
        <taxon>malvids</taxon>
        <taxon>Malvales</taxon>
        <taxon>Malvaceae</taxon>
        <taxon>Malvoideae</taxon>
        <taxon>Gossypium</taxon>
    </lineage>
</organism>
<proteinExistence type="predicted"/>
<keyword evidence="3" id="KW-1185">Reference proteome</keyword>
<dbReference type="Proteomes" id="UP000593577">
    <property type="component" value="Unassembled WGS sequence"/>
</dbReference>
<feature type="region of interest" description="Disordered" evidence="1">
    <location>
        <begin position="89"/>
        <end position="108"/>
    </location>
</feature>
<sequence>LGLNSRGCVGSPNLSINPNLIPLGSVHSRGVDNSNKGRDGCIDALNSDVVVSRPMELVLVEENIPIMLSDGKKRQRIVENSCVLLDANAGSGSMDVSASSAGQSSRAQ</sequence>
<dbReference type="AlphaFoldDB" id="A0A7J8YM91"/>
<accession>A0A7J8YM91</accession>